<name>A0A9Q1QPJ3_9CARY</name>
<reference evidence="6" key="1">
    <citation type="submission" date="2022-04" db="EMBL/GenBank/DDBJ databases">
        <title>Carnegiea gigantea Genome sequencing and assembly v2.</title>
        <authorList>
            <person name="Copetti D."/>
            <person name="Sanderson M.J."/>
            <person name="Burquez A."/>
            <person name="Wojciechowski M.F."/>
        </authorList>
    </citation>
    <scope>NUCLEOTIDE SEQUENCE</scope>
    <source>
        <strain evidence="6">SGP5-SGP5p</strain>
        <tissue evidence="6">Aerial part</tissue>
    </source>
</reference>
<dbReference type="GO" id="GO:0016763">
    <property type="term" value="F:pentosyltransferase activity"/>
    <property type="evidence" value="ECO:0007669"/>
    <property type="project" value="UniProtKB-ARBA"/>
</dbReference>
<evidence type="ECO:0000256" key="4">
    <source>
        <dbReference type="ARBA" id="ARBA00023180"/>
    </source>
</evidence>
<evidence type="ECO:0000313" key="7">
    <source>
        <dbReference type="Proteomes" id="UP001153076"/>
    </source>
</evidence>
<feature type="domain" description="Glycosyltransferase 61 catalytic" evidence="5">
    <location>
        <begin position="298"/>
        <end position="391"/>
    </location>
</feature>
<evidence type="ECO:0000256" key="1">
    <source>
        <dbReference type="ARBA" id="ARBA00004323"/>
    </source>
</evidence>
<proteinExistence type="predicted"/>
<dbReference type="Pfam" id="PF04577">
    <property type="entry name" value="Glyco_transf_61"/>
    <property type="match status" value="1"/>
</dbReference>
<dbReference type="EMBL" id="JAKOGI010000019">
    <property type="protein sequence ID" value="KAJ8449817.1"/>
    <property type="molecule type" value="Genomic_DNA"/>
</dbReference>
<accession>A0A9Q1QPJ3</accession>
<dbReference type="OrthoDB" id="529273at2759"/>
<evidence type="ECO:0000313" key="6">
    <source>
        <dbReference type="EMBL" id="KAJ8449817.1"/>
    </source>
</evidence>
<evidence type="ECO:0000256" key="2">
    <source>
        <dbReference type="ARBA" id="ARBA00022676"/>
    </source>
</evidence>
<comment type="caution">
    <text evidence="6">The sequence shown here is derived from an EMBL/GenBank/DDBJ whole genome shotgun (WGS) entry which is preliminary data.</text>
</comment>
<comment type="subcellular location">
    <subcellularLocation>
        <location evidence="1">Golgi apparatus membrane</location>
        <topology evidence="1">Single-pass type II membrane protein</topology>
    </subcellularLocation>
</comment>
<keyword evidence="3" id="KW-0808">Transferase</keyword>
<evidence type="ECO:0000259" key="5">
    <source>
        <dbReference type="Pfam" id="PF04577"/>
    </source>
</evidence>
<dbReference type="InterPro" id="IPR007657">
    <property type="entry name" value="Glycosyltransferase_61"/>
</dbReference>
<keyword evidence="4" id="KW-0325">Glycoprotein</keyword>
<keyword evidence="2" id="KW-0328">Glycosyltransferase</keyword>
<keyword evidence="7" id="KW-1185">Reference proteome</keyword>
<protein>
    <recommendedName>
        <fullName evidence="5">Glycosyltransferase 61 catalytic domain-containing protein</fullName>
    </recommendedName>
</protein>
<dbReference type="PANTHER" id="PTHR20961:SF124">
    <property type="entry name" value="GLYCOSYLTRANSFERASE"/>
    <property type="match status" value="1"/>
</dbReference>
<dbReference type="PANTHER" id="PTHR20961">
    <property type="entry name" value="GLYCOSYLTRANSFERASE"/>
    <property type="match status" value="1"/>
</dbReference>
<dbReference type="Proteomes" id="UP001153076">
    <property type="component" value="Unassembled WGS sequence"/>
</dbReference>
<organism evidence="6 7">
    <name type="scientific">Carnegiea gigantea</name>
    <dbReference type="NCBI Taxonomy" id="171969"/>
    <lineage>
        <taxon>Eukaryota</taxon>
        <taxon>Viridiplantae</taxon>
        <taxon>Streptophyta</taxon>
        <taxon>Embryophyta</taxon>
        <taxon>Tracheophyta</taxon>
        <taxon>Spermatophyta</taxon>
        <taxon>Magnoliopsida</taxon>
        <taxon>eudicotyledons</taxon>
        <taxon>Gunneridae</taxon>
        <taxon>Pentapetalae</taxon>
        <taxon>Caryophyllales</taxon>
        <taxon>Cactineae</taxon>
        <taxon>Cactaceae</taxon>
        <taxon>Cactoideae</taxon>
        <taxon>Echinocereeae</taxon>
        <taxon>Carnegiea</taxon>
    </lineage>
</organism>
<dbReference type="InterPro" id="IPR049625">
    <property type="entry name" value="Glyco_transf_61_cat"/>
</dbReference>
<gene>
    <name evidence="6" type="ORF">Cgig2_001473</name>
</gene>
<dbReference type="AlphaFoldDB" id="A0A9Q1QPJ3"/>
<evidence type="ECO:0000256" key="3">
    <source>
        <dbReference type="ARBA" id="ARBA00022679"/>
    </source>
</evidence>
<dbReference type="GO" id="GO:0000139">
    <property type="term" value="C:Golgi membrane"/>
    <property type="evidence" value="ECO:0007669"/>
    <property type="project" value="UniProtKB-SubCell"/>
</dbReference>
<sequence length="494" mass="56670">MKEELKLIKRANTKLLTLLSLCFLLCCLIWVSPLFGFPFSLSYNFLENSPETKDYLYEKVDVHVDVEVGSNSLILSSGSSIGALDCDRSHFRTDICYMKGDIRTRPSSSSIFLYRSTNPKSSIEFPPSLEQEEQELQHETIKPYTREWETSIMNTIDELHLISKYKPLKDSHHKCDVFHNVRAIFFSTGGYAGNVYHEFNDGIIPLYITSRHFNGKVIFIILEYHKWWYTKYAQILSQLSDYPPIDFYANPKRTRCFKEAIVGLKIHNDLTVDPPSIQGSQASILDFRNLLAQACEPRVSYLSPSLKSEENLEIKKPKLVLLSRKGSRSITNEHSLVKLAQKIGFHVQILKPSRETELASMYKVLSTSDVMVGVHGAAMTHFLFLKPGSILIQVIPLGTEWASETYYGEPAKKFGLKYVTYKIDPKESSLYYKYDENDAVLTDPTSMNKKGWEFTKRIYLDDQKVTLDLERFKLVLARAYNDCSINSRNTARAS</sequence>